<organism evidence="2 3">
    <name type="scientific">Pyricularia oryzae</name>
    <name type="common">Rice blast fungus</name>
    <name type="synonym">Magnaporthe oryzae</name>
    <dbReference type="NCBI Taxonomy" id="318829"/>
    <lineage>
        <taxon>Eukaryota</taxon>
        <taxon>Fungi</taxon>
        <taxon>Dikarya</taxon>
        <taxon>Ascomycota</taxon>
        <taxon>Pezizomycotina</taxon>
        <taxon>Sordariomycetes</taxon>
        <taxon>Sordariomycetidae</taxon>
        <taxon>Magnaporthales</taxon>
        <taxon>Pyriculariaceae</taxon>
        <taxon>Pyricularia</taxon>
    </lineage>
</organism>
<reference evidence="2 3" key="1">
    <citation type="journal article" date="2019" name="Mol. Biol. Evol.">
        <title>Blast fungal genomes show frequent chromosomal changes, gene gains and losses, and effector gene turnover.</title>
        <authorList>
            <person name="Gomez Luciano L.B."/>
            <person name="Jason Tsai I."/>
            <person name="Chuma I."/>
            <person name="Tosa Y."/>
            <person name="Chen Y.H."/>
            <person name="Li J.Y."/>
            <person name="Li M.Y."/>
            <person name="Jade Lu M.Y."/>
            <person name="Nakayashiki H."/>
            <person name="Li W.H."/>
        </authorList>
    </citation>
    <scope>NUCLEOTIDE SEQUENCE [LARGE SCALE GENOMIC DNA]</scope>
    <source>
        <strain evidence="2">MZ5-1-6</strain>
    </source>
</reference>
<dbReference type="AlphaFoldDB" id="A0A4P7NT16"/>
<evidence type="ECO:0000313" key="3">
    <source>
        <dbReference type="Proteomes" id="UP000294847"/>
    </source>
</evidence>
<name>A0A4P7NT16_PYROR</name>
<accession>A0A4P7NT16</accession>
<proteinExistence type="predicted"/>
<feature type="region of interest" description="Disordered" evidence="1">
    <location>
        <begin position="47"/>
        <end position="88"/>
    </location>
</feature>
<sequence>MPLSNQHRRALRGLYNWRMFACVVVLLAFTILAVAFLVSSIPNSGNGSTSSSAHGIDHTPTKATTVNTPTHELVNFDEPERKNDDANPMSRNLWFSTCSEIPTSSAWCTSPAFRPRAVGEKPSKITNAHFPVPATGQT</sequence>
<feature type="compositionally biased region" description="Low complexity" evidence="1">
    <location>
        <begin position="61"/>
        <end position="70"/>
    </location>
</feature>
<dbReference type="Proteomes" id="UP000294847">
    <property type="component" value="Chromosome 7"/>
</dbReference>
<evidence type="ECO:0000256" key="1">
    <source>
        <dbReference type="SAM" id="MobiDB-lite"/>
    </source>
</evidence>
<evidence type="ECO:0000313" key="2">
    <source>
        <dbReference type="EMBL" id="QBZ65499.1"/>
    </source>
</evidence>
<dbReference type="EMBL" id="CP034210">
    <property type="protein sequence ID" value="QBZ65499.1"/>
    <property type="molecule type" value="Genomic_DNA"/>
</dbReference>
<gene>
    <name evidence="2" type="ORF">PoMZ_12460</name>
</gene>
<protein>
    <submittedName>
        <fullName evidence="2">Uncharacterized protein</fullName>
    </submittedName>
</protein>